<feature type="region of interest" description="Disordered" evidence="10">
    <location>
        <begin position="367"/>
        <end position="395"/>
    </location>
</feature>
<evidence type="ECO:0000256" key="9">
    <source>
        <dbReference type="PROSITE-ProRule" id="PRU00357"/>
    </source>
</evidence>
<evidence type="ECO:0000259" key="12">
    <source>
        <dbReference type="PROSITE" id="PS51017"/>
    </source>
</evidence>
<dbReference type="Gene3D" id="3.40.50.2300">
    <property type="match status" value="1"/>
</dbReference>
<evidence type="ECO:0000256" key="10">
    <source>
        <dbReference type="SAM" id="MobiDB-lite"/>
    </source>
</evidence>
<feature type="region of interest" description="Disordered" evidence="10">
    <location>
        <begin position="500"/>
        <end position="523"/>
    </location>
</feature>
<dbReference type="PROSITE" id="PS50110">
    <property type="entry name" value="RESPONSE_REGULATORY"/>
    <property type="match status" value="1"/>
</dbReference>
<dbReference type="SUPFAM" id="SSF52172">
    <property type="entry name" value="CheY-like"/>
    <property type="match status" value="1"/>
</dbReference>
<dbReference type="SMART" id="SM00448">
    <property type="entry name" value="REC"/>
    <property type="match status" value="1"/>
</dbReference>
<evidence type="ECO:0000256" key="5">
    <source>
        <dbReference type="ARBA" id="ARBA00023108"/>
    </source>
</evidence>
<evidence type="ECO:0000313" key="13">
    <source>
        <dbReference type="EMBL" id="TYJ98908.1"/>
    </source>
</evidence>
<feature type="compositionally biased region" description="Polar residues" evidence="10">
    <location>
        <begin position="378"/>
        <end position="390"/>
    </location>
</feature>
<feature type="region of interest" description="Disordered" evidence="10">
    <location>
        <begin position="230"/>
        <end position="309"/>
    </location>
</feature>
<feature type="compositionally biased region" description="Polar residues" evidence="10">
    <location>
        <begin position="500"/>
        <end position="518"/>
    </location>
</feature>
<dbReference type="PANTHER" id="PTHR43874:SF1">
    <property type="entry name" value="TWO-COMPONENT RESPONSE REGULATOR-LIKE APRR1"/>
    <property type="match status" value="1"/>
</dbReference>
<proteinExistence type="inferred from homology"/>
<accession>A0A5D3BL56</accession>
<evidence type="ECO:0000313" key="14">
    <source>
        <dbReference type="Proteomes" id="UP000321947"/>
    </source>
</evidence>
<feature type="domain" description="CCT" evidence="12">
    <location>
        <begin position="526"/>
        <end position="568"/>
    </location>
</feature>
<dbReference type="Proteomes" id="UP000321947">
    <property type="component" value="Unassembled WGS sequence"/>
</dbReference>
<organism evidence="13 14">
    <name type="scientific">Cucumis melo var. makuwa</name>
    <name type="common">Oriental melon</name>
    <dbReference type="NCBI Taxonomy" id="1194695"/>
    <lineage>
        <taxon>Eukaryota</taxon>
        <taxon>Viridiplantae</taxon>
        <taxon>Streptophyta</taxon>
        <taxon>Embryophyta</taxon>
        <taxon>Tracheophyta</taxon>
        <taxon>Spermatophyta</taxon>
        <taxon>Magnoliopsida</taxon>
        <taxon>eudicotyledons</taxon>
        <taxon>Gunneridae</taxon>
        <taxon>Pentapetalae</taxon>
        <taxon>rosids</taxon>
        <taxon>fabids</taxon>
        <taxon>Cucurbitales</taxon>
        <taxon>Cucurbitaceae</taxon>
        <taxon>Benincaseae</taxon>
        <taxon>Cucumis</taxon>
    </lineage>
</organism>
<comment type="subcellular location">
    <subcellularLocation>
        <location evidence="1 9">Nucleus</location>
    </subcellularLocation>
</comment>
<dbReference type="GO" id="GO:0048511">
    <property type="term" value="P:rhythmic process"/>
    <property type="evidence" value="ECO:0007669"/>
    <property type="project" value="UniProtKB-KW"/>
</dbReference>
<dbReference type="InterPro" id="IPR011006">
    <property type="entry name" value="CheY-like_superfamily"/>
</dbReference>
<dbReference type="GO" id="GO:0005634">
    <property type="term" value="C:nucleus"/>
    <property type="evidence" value="ECO:0007669"/>
    <property type="project" value="UniProtKB-SubCell"/>
</dbReference>
<evidence type="ECO:0000256" key="4">
    <source>
        <dbReference type="ARBA" id="ARBA00023015"/>
    </source>
</evidence>
<feature type="region of interest" description="Disordered" evidence="10">
    <location>
        <begin position="571"/>
        <end position="609"/>
    </location>
</feature>
<evidence type="ECO:0000256" key="1">
    <source>
        <dbReference type="ARBA" id="ARBA00004123"/>
    </source>
</evidence>
<keyword evidence="4" id="KW-0805">Transcription regulation</keyword>
<feature type="compositionally biased region" description="Basic and acidic residues" evidence="10">
    <location>
        <begin position="367"/>
        <end position="377"/>
    </location>
</feature>
<dbReference type="PROSITE" id="PS51017">
    <property type="entry name" value="CCT"/>
    <property type="match status" value="1"/>
</dbReference>
<dbReference type="Pfam" id="PF06203">
    <property type="entry name" value="CCT"/>
    <property type="match status" value="1"/>
</dbReference>
<evidence type="ECO:0000259" key="11">
    <source>
        <dbReference type="PROSITE" id="PS50110"/>
    </source>
</evidence>
<gene>
    <name evidence="13" type="ORF">E5676_scaffold248G001050</name>
</gene>
<feature type="compositionally biased region" description="Polar residues" evidence="10">
    <location>
        <begin position="230"/>
        <end position="240"/>
    </location>
</feature>
<keyword evidence="5" id="KW-0090">Biological rhythms</keyword>
<comment type="caution">
    <text evidence="13">The sequence shown here is derived from an EMBL/GenBank/DDBJ whole genome shotgun (WGS) entry which is preliminary data.</text>
</comment>
<dbReference type="GO" id="GO:0000160">
    <property type="term" value="P:phosphorelay signal transduction system"/>
    <property type="evidence" value="ECO:0007669"/>
    <property type="project" value="UniProtKB-KW"/>
</dbReference>
<evidence type="ECO:0000256" key="8">
    <source>
        <dbReference type="PROSITE-ProRule" id="PRU00169"/>
    </source>
</evidence>
<dbReference type="InterPro" id="IPR001789">
    <property type="entry name" value="Sig_transdc_resp-reg_receiver"/>
</dbReference>
<dbReference type="EMBL" id="SSTD01017768">
    <property type="protein sequence ID" value="TYJ98908.1"/>
    <property type="molecule type" value="Genomic_DNA"/>
</dbReference>
<feature type="compositionally biased region" description="Acidic residues" evidence="10">
    <location>
        <begin position="584"/>
        <end position="594"/>
    </location>
</feature>
<sequence length="609" mass="68243">MEMGHISFGSLVKICSPSYLPPFSIKAVHFSLEADRAKIFVFPKRGKGSGLPVMDCKELNLNEDCGGCGSGGKNGGDGFIDRSKVRILLCDNDSKSSEEVFKLLLKCSYQVISVSSARQVIDALNAEGPEIDIILSEVDLPMAKGMKMLKYITRDKELRRIPVIMMSTQDEVPIVVKCLRLGAADYLVKPLRTNELLNLWTHMWRRRRMLGLAEKNILNYEFDMVASDPSDANTNSTTLFSDDTDDKSRRSTNPDMGITAPATHQEDEPGIAPTLVEPPAVHSVQHQPDVPGISERRTGQPSSCPRKSELKIGESSAFFTYVKSRTVKNKAVDIEDNAKRLLLDENYQETSQRAVRLPPIQEIGEALESHSQGDEHPSSTSFPDSFSVERSCTPPAVTEVHRERNINEENCSQVLVHTRNGSQLDISGLPVQTQTAYPFYMPEGMMSAQMYQNNLHDMQNHAAMMSQYGHFHHCPPNVNGVASYPYYPMNICLQPGQMPTTTNTHSWPSLGNSSSNEAKSNKLDRREAALIKFRQKRKERCFDKKIRYVNRKRLAERRPRVRGQFVRKVNGVNVDLNGQPASADDVEDEDEDEELLSRDSSHEDDGSGY</sequence>
<dbReference type="Pfam" id="PF00072">
    <property type="entry name" value="Response_reg"/>
    <property type="match status" value="1"/>
</dbReference>
<evidence type="ECO:0000256" key="7">
    <source>
        <dbReference type="ARBA" id="ARBA00023242"/>
    </source>
</evidence>
<feature type="domain" description="Response regulatory" evidence="11">
    <location>
        <begin position="86"/>
        <end position="204"/>
    </location>
</feature>
<evidence type="ECO:0000256" key="3">
    <source>
        <dbReference type="ARBA" id="ARBA00023012"/>
    </source>
</evidence>
<reference evidence="13 14" key="1">
    <citation type="submission" date="2019-08" db="EMBL/GenBank/DDBJ databases">
        <title>Draft genome sequences of two oriental melons (Cucumis melo L. var makuwa).</title>
        <authorList>
            <person name="Kwon S.-Y."/>
        </authorList>
    </citation>
    <scope>NUCLEOTIDE SEQUENCE [LARGE SCALE GENOMIC DNA]</scope>
    <source>
        <strain evidence="14">cv. Chang Bougi</strain>
        <tissue evidence="13">Leaf</tissue>
    </source>
</reference>
<keyword evidence="6" id="KW-0804">Transcription</keyword>
<comment type="similarity">
    <text evidence="2">Belongs to the ARR-like family.</text>
</comment>
<feature type="compositionally biased region" description="Basic and acidic residues" evidence="10">
    <location>
        <begin position="595"/>
        <end position="609"/>
    </location>
</feature>
<keyword evidence="7 9" id="KW-0539">Nucleus</keyword>
<dbReference type="PANTHER" id="PTHR43874">
    <property type="entry name" value="TWO-COMPONENT RESPONSE REGULATOR"/>
    <property type="match status" value="1"/>
</dbReference>
<name>A0A5D3BL56_CUCMM</name>
<comment type="caution">
    <text evidence="8">Lacks conserved residue(s) required for the propagation of feature annotation.</text>
</comment>
<keyword evidence="3" id="KW-0902">Two-component regulatory system</keyword>
<dbReference type="InterPro" id="IPR045279">
    <property type="entry name" value="ARR-like"/>
</dbReference>
<dbReference type="GO" id="GO:0009736">
    <property type="term" value="P:cytokinin-activated signaling pathway"/>
    <property type="evidence" value="ECO:0007669"/>
    <property type="project" value="InterPro"/>
</dbReference>
<evidence type="ECO:0000256" key="2">
    <source>
        <dbReference type="ARBA" id="ARBA00010330"/>
    </source>
</evidence>
<dbReference type="InterPro" id="IPR010402">
    <property type="entry name" value="CCT_domain"/>
</dbReference>
<dbReference type="AlphaFoldDB" id="A0A5D3BL56"/>
<protein>
    <submittedName>
        <fullName evidence="13">Two-component response regulator-like APRR1</fullName>
    </submittedName>
</protein>
<evidence type="ECO:0000256" key="6">
    <source>
        <dbReference type="ARBA" id="ARBA00023163"/>
    </source>
</evidence>